<evidence type="ECO:0000259" key="9">
    <source>
        <dbReference type="Pfam" id="PF00759"/>
    </source>
</evidence>
<dbReference type="InterPro" id="IPR008928">
    <property type="entry name" value="6-hairpin_glycosidase_sf"/>
</dbReference>
<keyword evidence="3 6" id="KW-0119">Carbohydrate metabolism</keyword>
<protein>
    <recommendedName>
        <fullName evidence="7">Endoglucanase</fullName>
        <ecNumber evidence="7">3.2.1.4</ecNumber>
    </recommendedName>
</protein>
<keyword evidence="4 6" id="KW-0326">Glycosidase</keyword>
<evidence type="ECO:0000256" key="6">
    <source>
        <dbReference type="PROSITE-ProRule" id="PRU10060"/>
    </source>
</evidence>
<dbReference type="InterPro" id="IPR014756">
    <property type="entry name" value="Ig_E-set"/>
</dbReference>
<dbReference type="AlphaFoldDB" id="A0A418M6A6"/>
<keyword evidence="7" id="KW-0732">Signal</keyword>
<organism evidence="11 12">
    <name type="scientific">Fibrisoma montanum</name>
    <dbReference type="NCBI Taxonomy" id="2305895"/>
    <lineage>
        <taxon>Bacteria</taxon>
        <taxon>Pseudomonadati</taxon>
        <taxon>Bacteroidota</taxon>
        <taxon>Cytophagia</taxon>
        <taxon>Cytophagales</taxon>
        <taxon>Spirosomataceae</taxon>
        <taxon>Fibrisoma</taxon>
    </lineage>
</organism>
<dbReference type="RefSeq" id="WP_119669272.1">
    <property type="nucleotide sequence ID" value="NZ_QXED01000005.1"/>
</dbReference>
<dbReference type="SUPFAM" id="SSF48208">
    <property type="entry name" value="Six-hairpin glycosidases"/>
    <property type="match status" value="1"/>
</dbReference>
<accession>A0A418M6A6</accession>
<dbReference type="PANTHER" id="PTHR22298">
    <property type="entry name" value="ENDO-1,4-BETA-GLUCANASE"/>
    <property type="match status" value="1"/>
</dbReference>
<dbReference type="InterPro" id="IPR012341">
    <property type="entry name" value="6hp_glycosidase-like_sf"/>
</dbReference>
<evidence type="ECO:0000256" key="8">
    <source>
        <dbReference type="SAM" id="MobiDB-lite"/>
    </source>
</evidence>
<dbReference type="InterPro" id="IPR033126">
    <property type="entry name" value="Glyco_hydro_9_Asp/Glu_AS"/>
</dbReference>
<evidence type="ECO:0000256" key="3">
    <source>
        <dbReference type="ARBA" id="ARBA00023277"/>
    </source>
</evidence>
<evidence type="ECO:0000313" key="12">
    <source>
        <dbReference type="Proteomes" id="UP000283523"/>
    </source>
</evidence>
<dbReference type="Gene3D" id="2.60.40.10">
    <property type="entry name" value="Immunoglobulins"/>
    <property type="match status" value="1"/>
</dbReference>
<gene>
    <name evidence="11" type="ORF">DYU11_18935</name>
</gene>
<dbReference type="GO" id="GO:0030245">
    <property type="term" value="P:cellulose catabolic process"/>
    <property type="evidence" value="ECO:0007669"/>
    <property type="project" value="UniProtKB-KW"/>
</dbReference>
<proteinExistence type="inferred from homology"/>
<feature type="region of interest" description="Disordered" evidence="8">
    <location>
        <begin position="519"/>
        <end position="546"/>
    </location>
</feature>
<reference evidence="11 12" key="1">
    <citation type="submission" date="2018-08" db="EMBL/GenBank/DDBJ databases">
        <title>Fibrisoma montanum sp. nov., isolated from Danxia mountain soil.</title>
        <authorList>
            <person name="Huang Y."/>
        </authorList>
    </citation>
    <scope>NUCLEOTIDE SEQUENCE [LARGE SCALE GENOMIC DNA]</scope>
    <source>
        <strain evidence="11 12">HYT19</strain>
    </source>
</reference>
<evidence type="ECO:0000259" key="10">
    <source>
        <dbReference type="Pfam" id="PF02927"/>
    </source>
</evidence>
<evidence type="ECO:0000256" key="5">
    <source>
        <dbReference type="ARBA" id="ARBA00023326"/>
    </source>
</evidence>
<name>A0A418M6A6_9BACT</name>
<keyword evidence="5 6" id="KW-0624">Polysaccharide degradation</keyword>
<dbReference type="EMBL" id="QXED01000005">
    <property type="protein sequence ID" value="RIV21479.1"/>
    <property type="molecule type" value="Genomic_DNA"/>
</dbReference>
<evidence type="ECO:0000256" key="2">
    <source>
        <dbReference type="ARBA" id="ARBA00022801"/>
    </source>
</evidence>
<evidence type="ECO:0000313" key="11">
    <source>
        <dbReference type="EMBL" id="RIV21479.1"/>
    </source>
</evidence>
<feature type="chain" id="PRO_5018816918" description="Endoglucanase" evidence="7">
    <location>
        <begin position="26"/>
        <end position="592"/>
    </location>
</feature>
<comment type="caution">
    <text evidence="11">The sequence shown here is derived from an EMBL/GenBank/DDBJ whole genome shotgun (WGS) entry which is preliminary data.</text>
</comment>
<keyword evidence="2 6" id="KW-0378">Hydrolase</keyword>
<keyword evidence="7" id="KW-0136">Cellulose degradation</keyword>
<dbReference type="SUPFAM" id="SSF81296">
    <property type="entry name" value="E set domains"/>
    <property type="match status" value="1"/>
</dbReference>
<feature type="active site" evidence="6">
    <location>
        <position position="566"/>
    </location>
</feature>
<dbReference type="InterPro" id="IPR013783">
    <property type="entry name" value="Ig-like_fold"/>
</dbReference>
<dbReference type="GO" id="GO:0008810">
    <property type="term" value="F:cellulase activity"/>
    <property type="evidence" value="ECO:0007669"/>
    <property type="project" value="UniProtKB-EC"/>
</dbReference>
<keyword evidence="12" id="KW-1185">Reference proteome</keyword>
<dbReference type="OrthoDB" id="9808897at2"/>
<dbReference type="EC" id="3.2.1.4" evidence="7"/>
<evidence type="ECO:0000256" key="4">
    <source>
        <dbReference type="ARBA" id="ARBA00023295"/>
    </source>
</evidence>
<feature type="domain" description="Cellulase Ig-like" evidence="10">
    <location>
        <begin position="29"/>
        <end position="108"/>
    </location>
</feature>
<dbReference type="Pfam" id="PF00759">
    <property type="entry name" value="Glyco_hydro_9"/>
    <property type="match status" value="1"/>
</dbReference>
<dbReference type="Proteomes" id="UP000283523">
    <property type="component" value="Unassembled WGS sequence"/>
</dbReference>
<dbReference type="PROSITE" id="PS00698">
    <property type="entry name" value="GH9_3"/>
    <property type="match status" value="1"/>
</dbReference>
<dbReference type="Pfam" id="PF02927">
    <property type="entry name" value="CelD_N"/>
    <property type="match status" value="1"/>
</dbReference>
<evidence type="ECO:0000256" key="1">
    <source>
        <dbReference type="ARBA" id="ARBA00007072"/>
    </source>
</evidence>
<feature type="active site" evidence="6">
    <location>
        <position position="557"/>
    </location>
</feature>
<dbReference type="Gene3D" id="1.50.10.10">
    <property type="match status" value="1"/>
</dbReference>
<feature type="domain" description="Glycoside hydrolase family 9" evidence="9">
    <location>
        <begin position="123"/>
        <end position="578"/>
    </location>
</feature>
<dbReference type="InterPro" id="IPR004197">
    <property type="entry name" value="Cellulase_Ig-like"/>
</dbReference>
<evidence type="ECO:0000256" key="7">
    <source>
        <dbReference type="RuleBase" id="RU361166"/>
    </source>
</evidence>
<feature type="signal peptide" evidence="7">
    <location>
        <begin position="1"/>
        <end position="25"/>
    </location>
</feature>
<dbReference type="CDD" id="cd02850">
    <property type="entry name" value="E_set_Cellulase_N"/>
    <property type="match status" value="1"/>
</dbReference>
<sequence length="592" mass="64556">MYTIRFHVRAACRLGALVCTLTAQAQTVSESIRLNQIGFYPSAPKKAVVVGESGATFQVATSDLKTVVFTGTLSAPQTNPLSGKVNRMANFSAVTKPGTYVVVVPGMGHSYPFEIKPNVHQAVAAGSIKGFYYQRVSVDLPARYAGKWSRPAGHADSRALVHASAASPGRPENTVIASSRGWYDAGDYNRYIVNSGITMGTLLSLYEDFPAYTTSLKVDIPESGNQLPDLLDEALWNLRWMLTMQDPADGGVYHKLTNAKFDGMVMPDKATKDRYVVQKSTAATLDFAAVMAQASRVFRRNSRTVPGLADSCLTAAVKAWNWARQNPAVLYEQEAMNRQFDPDVSTGAYGDRDVSDEWIWAAAELYVTTKDDAYYTAVNLYPDDKTPLPSWNQVRTLGYYTLARFADNLTATGKKDVPALKKRLTLFADGLIQGTDQNPYGTVMGKSARDYIWGSSSVAANQGIALIQAYRLTNDRSYLGHALANLDFLLGRNATGYSFLTGFGDKPVMHPHHRPSVADGVDEPVPGLLSGGPNGNAPKQDKCPGYTATSPDETFLDNDCSYASNEIAINWNAPFVYLAAAIEALQPEFRFK</sequence>
<comment type="catalytic activity">
    <reaction evidence="7">
        <text>Endohydrolysis of (1-&gt;4)-beta-D-glucosidic linkages in cellulose, lichenin and cereal beta-D-glucans.</text>
        <dbReference type="EC" id="3.2.1.4"/>
    </reaction>
</comment>
<comment type="similarity">
    <text evidence="1 6 7">Belongs to the glycosyl hydrolase 9 (cellulase E) family.</text>
</comment>
<dbReference type="InterPro" id="IPR001701">
    <property type="entry name" value="Glyco_hydro_9"/>
</dbReference>